<protein>
    <submittedName>
        <fullName evidence="1">Uncharacterized protein</fullName>
    </submittedName>
</protein>
<gene>
    <name evidence="1" type="ORF">CLOSYM_00821</name>
</gene>
<name>A0ABC9U226_CLOSY</name>
<sequence length="78" mass="9032">FPLTEFNFTLFSLGAVTLHITRDFRKKQRKHLAEYIMAELLQEASSIITSTPVKTAITITIVLLMIRRSLQILFPLHF</sequence>
<reference evidence="1 2" key="1">
    <citation type="submission" date="2013-07" db="EMBL/GenBank/DDBJ databases">
        <authorList>
            <person name="Weinstock G."/>
            <person name="Sodergren E."/>
            <person name="Wylie T."/>
            <person name="Fulton L."/>
            <person name="Fulton R."/>
            <person name="Fronick C."/>
            <person name="O'Laughlin M."/>
            <person name="Godfrey J."/>
            <person name="Miner T."/>
            <person name="Herter B."/>
            <person name="Appelbaum E."/>
            <person name="Cordes M."/>
            <person name="Lek S."/>
            <person name="Wollam A."/>
            <person name="Pepin K.H."/>
            <person name="Palsikar V.B."/>
            <person name="Mitreva M."/>
            <person name="Wilson R.K."/>
        </authorList>
    </citation>
    <scope>NUCLEOTIDE SEQUENCE [LARGE SCALE GENOMIC DNA]</scope>
    <source>
        <strain evidence="1 2">ATCC 14940</strain>
    </source>
</reference>
<comment type="caution">
    <text evidence="1">The sequence shown here is derived from an EMBL/GenBank/DDBJ whole genome shotgun (WGS) entry which is preliminary data.</text>
</comment>
<proteinExistence type="predicted"/>
<dbReference type="Proteomes" id="UP000016491">
    <property type="component" value="Unassembled WGS sequence"/>
</dbReference>
<evidence type="ECO:0000313" key="2">
    <source>
        <dbReference type="Proteomes" id="UP000016491"/>
    </source>
</evidence>
<organism evidence="1 2">
    <name type="scientific">[Clostridium] symbiosum ATCC 14940</name>
    <dbReference type="NCBI Taxonomy" id="411472"/>
    <lineage>
        <taxon>Bacteria</taxon>
        <taxon>Bacillati</taxon>
        <taxon>Bacillota</taxon>
        <taxon>Clostridia</taxon>
        <taxon>Lachnospirales</taxon>
        <taxon>Lachnospiraceae</taxon>
        <taxon>Otoolea</taxon>
    </lineage>
</organism>
<dbReference type="EMBL" id="AWSU01000069">
    <property type="protein sequence ID" value="ERI79556.1"/>
    <property type="molecule type" value="Genomic_DNA"/>
</dbReference>
<accession>A0ABC9U226</accession>
<feature type="non-terminal residue" evidence="1">
    <location>
        <position position="1"/>
    </location>
</feature>
<evidence type="ECO:0000313" key="1">
    <source>
        <dbReference type="EMBL" id="ERI79556.1"/>
    </source>
</evidence>
<dbReference type="AlphaFoldDB" id="A0ABC9U226"/>
<dbReference type="RefSeq" id="WP_021641303.1">
    <property type="nucleotide sequence ID" value="NZ_KE992852.1"/>
</dbReference>